<evidence type="ECO:0008006" key="4">
    <source>
        <dbReference type="Google" id="ProtNLM"/>
    </source>
</evidence>
<dbReference type="EMBL" id="RBKU01000001">
    <property type="protein sequence ID" value="RKR82138.1"/>
    <property type="molecule type" value="Genomic_DNA"/>
</dbReference>
<evidence type="ECO:0000313" key="2">
    <source>
        <dbReference type="EMBL" id="RKR82138.1"/>
    </source>
</evidence>
<dbReference type="AlphaFoldDB" id="A0A495J1D1"/>
<protein>
    <recommendedName>
        <fullName evidence="4">DUF2845 domain-containing protein</fullName>
    </recommendedName>
</protein>
<dbReference type="OrthoDB" id="5873496at2"/>
<evidence type="ECO:0000313" key="3">
    <source>
        <dbReference type="Proteomes" id="UP000268007"/>
    </source>
</evidence>
<gene>
    <name evidence="2" type="ORF">BDD43_2306</name>
</gene>
<sequence>MKKYFFSTLMLLLVMASVASAQTKIDKYCQVLVGNNNYTLYLKKSSAKISFGDRKELFAPKDTTIFQQLKKVNSLTTETDVLNYMSQLGWSVVNIHAITNKWEVIYFKKEFDRSEFAQ</sequence>
<dbReference type="RefSeq" id="WP_121197763.1">
    <property type="nucleotide sequence ID" value="NZ_RBKU01000001.1"/>
</dbReference>
<comment type="caution">
    <text evidence="2">The sequence shown here is derived from an EMBL/GenBank/DDBJ whole genome shotgun (WGS) entry which is preliminary data.</text>
</comment>
<keyword evidence="1" id="KW-0732">Signal</keyword>
<name>A0A495J1D1_9SPHI</name>
<accession>A0A495J1D1</accession>
<evidence type="ECO:0000256" key="1">
    <source>
        <dbReference type="SAM" id="SignalP"/>
    </source>
</evidence>
<dbReference type="Proteomes" id="UP000268007">
    <property type="component" value="Unassembled WGS sequence"/>
</dbReference>
<reference evidence="2 3" key="1">
    <citation type="submission" date="2018-10" db="EMBL/GenBank/DDBJ databases">
        <title>Genomic Encyclopedia of Archaeal and Bacterial Type Strains, Phase II (KMG-II): from individual species to whole genera.</title>
        <authorList>
            <person name="Goeker M."/>
        </authorList>
    </citation>
    <scope>NUCLEOTIDE SEQUENCE [LARGE SCALE GENOMIC DNA]</scope>
    <source>
        <strain evidence="2 3">DSM 18602</strain>
    </source>
</reference>
<proteinExistence type="predicted"/>
<feature type="chain" id="PRO_5019815131" description="DUF2845 domain-containing protein" evidence="1">
    <location>
        <begin position="22"/>
        <end position="118"/>
    </location>
</feature>
<organism evidence="2 3">
    <name type="scientific">Mucilaginibacter gracilis</name>
    <dbReference type="NCBI Taxonomy" id="423350"/>
    <lineage>
        <taxon>Bacteria</taxon>
        <taxon>Pseudomonadati</taxon>
        <taxon>Bacteroidota</taxon>
        <taxon>Sphingobacteriia</taxon>
        <taxon>Sphingobacteriales</taxon>
        <taxon>Sphingobacteriaceae</taxon>
        <taxon>Mucilaginibacter</taxon>
    </lineage>
</organism>
<keyword evidence="3" id="KW-1185">Reference proteome</keyword>
<feature type="signal peptide" evidence="1">
    <location>
        <begin position="1"/>
        <end position="21"/>
    </location>
</feature>